<comment type="caution">
    <text evidence="7">The sequence shown here is derived from an EMBL/GenBank/DDBJ whole genome shotgun (WGS) entry which is preliminary data.</text>
</comment>
<dbReference type="InterPro" id="IPR039904">
    <property type="entry name" value="TRANK1"/>
</dbReference>
<keyword evidence="4 5" id="KW-0067">ATP-binding</keyword>
<reference evidence="7" key="1">
    <citation type="submission" date="2024-03" db="EMBL/GenBank/DDBJ databases">
        <title>WGS assembly of Saponaria officinalis var. Norfolk2.</title>
        <authorList>
            <person name="Jenkins J."/>
            <person name="Shu S."/>
            <person name="Grimwood J."/>
            <person name="Barry K."/>
            <person name="Goodstein D."/>
            <person name="Schmutz J."/>
            <person name="Leebens-Mack J."/>
            <person name="Osbourn A."/>
        </authorList>
    </citation>
    <scope>NUCLEOTIDE SEQUENCE [LARGE SCALE GENOMIC DNA]</scope>
    <source>
        <strain evidence="7">JIC</strain>
    </source>
</reference>
<sequence length="1894" mass="218161">MELGFIRKKKFVDNKDSSFVDQVFSWIVPDIVDDSLFINKTLNVVGRLGNLYGPFCFIDISEGKEEVDDDNFGRRNLVEVAAVIKIVQRLYEEWRYCSRTLHVVVTSPYVAQVIEIERRLTEAYGCFSNFVLKVKTFDGFQDDKADVVIMSTVNSSFTESAESDYRRTNVVFAKARHAFEMHCLWILGRADVLSKANRLWDAVISNAKMSECFVNANEDEELAKVIADVKSQLNELEDLLNMKSLIFKDARWKVKFSETFIKSFSKLPSTYSKKVVLGFLLKLANGWRPKKYNSDAVSASSMNIVKKFRVENWFIICTNDIAKESGYATQVLKVWDILYLVDVPAMVKKLENIYRPFSNDHLRRCKEKCLEGSLEVPRQYSSFCVSWDECLRINEANNVENSKVKESLLLMKFYSFSAGVVSHLLSARDGTPINLPFEMTDQEQEIILHKRSSFVLGRSGTGKTTVLVMKLFRKEQLSLMASTGFSELNCNAIASCPSVFETYTSGASLRQIFLTVNPKLCIAVKRHISNFQRFVRGDTFGEEKITIDVNDMDEYEIFKDVPTSLVETPLKAFPLVMTFNTFLLLLDRTIGTSYFSRFPEIREIYSQENPNFRPIHLNLVKRREVSFEKFRESYWPHFNTNLTKKLDPSRVFTEINTRIKGCLHFVQVGETILCSENYIQLSDKKWSSFGEDERMWIYEIFLDYEKMKMARGEFDLADLVNDLHCRFKHEKYEGDFMDFVYVDEVQDLTMKQLALLKHICKNVQEGFVFAGDTAQTIAKGVDFRFEDITSLFYKEFLHGDDRKQEKKMMSPVFQLTQNFRTHAGILNLAQSITELIYHFFPESIDKLKPETSLLCGEAPVLLDCDCHRDALSVIFQNEGNDSENVISFGSEQVILVRDDSVKDKLTKSIGRRAIVLTIFECKGLEFQDVLLYNFFGTSPLEEQWRIIYEYMDQNKLRPANQESLPTFSHSKHNIMCNELKQLYVAVTRTRQRLWICEDNGGFSSPMVRYWQEWNCIEVKKLDDSYAREMPVISTLEDWKHQGLKMFEVRNYKVAAQCFEHAGEGNLYTFARASELKEAAQNIRNLRSEKSVKMLEEAAELFKSISLRKKAAECYFDAEEYQKAGSLYYEESDIQQAAQCFTLARSFMKAAEICAEANLFNECLYACSEGKLFDLGLKYVRRWKRDLSELVQAEMNIDAIEQEFLQKCAFASHRHHDKEAMMKYVKEFNSLKSMQSFLKKLGCLDELLDLLVDFEKYIDAAKLARQLGNVIREADLLEKGRHYQDASLLYLASVLAGSLWADNGEGWPLKDFPSKQTLSLKAKAAAGKYMPHFHAIVCANIELLSCEKYGFLDMQQQLTLSRMNRNLMGQILSTRKLLDLLLPESDPPAHLKVKAPQEKVSVDTLFRHWKFYKDDVAKILSYLRSLYGNGPTKYSEYGKFCLEYLGVRKRSSDPDDQSYFLLYPDAKWVTCAHRRSDKKDSLNVTRLVNAAEKYWSAELFCVGIKVLETLESVLKSGSRRFLPVCNRRLVLVQIFDVAAFLFKETSLERDFVVKCIDISADEYFSSVFSLDNKMLRNKGSRSQTIFSRNIWKETIFRRFSSLTVSGEVEDVEKPTFARLIQMVVVLLGSGRRIHEQHKEILGMNGISLRWQPFLDDLIKGEGQVCHFLNALSDLYEAKSNRHHLVSPCCFVYLLDRLLVTISCTGGCLFATRSSVIEWLLHLDKNDNPEMYFLGSGESTYLVTSVFTFLAKTVHEILMNGQDMKEWAKISGSNLENSFRLLTLKLVILLIMICLNSELHLELLNKVLLRSDITARLPTEFKQVLIEKSGSSLQNVIAEALQRIDDPLVVIKNPKIVKNLYITPEASLNVFEMTKDEILEKICSESFPGKLDADIL</sequence>
<evidence type="ECO:0000256" key="3">
    <source>
        <dbReference type="ARBA" id="ARBA00022806"/>
    </source>
</evidence>
<dbReference type="SUPFAM" id="SSF52540">
    <property type="entry name" value="P-loop containing nucleoside triphosphate hydrolases"/>
    <property type="match status" value="2"/>
</dbReference>
<keyword evidence="1 5" id="KW-0547">Nucleotide-binding</keyword>
<keyword evidence="2 5" id="KW-0378">Hydrolase</keyword>
<proteinExistence type="predicted"/>
<dbReference type="Proteomes" id="UP001443914">
    <property type="component" value="Unassembled WGS sequence"/>
</dbReference>
<dbReference type="PANTHER" id="PTHR21529:SF4">
    <property type="entry name" value="TPR AND ANKYRIN REPEAT-CONTAINING PROTEIN 1"/>
    <property type="match status" value="1"/>
</dbReference>
<dbReference type="GO" id="GO:0005524">
    <property type="term" value="F:ATP binding"/>
    <property type="evidence" value="ECO:0007669"/>
    <property type="project" value="UniProtKB-UniRule"/>
</dbReference>
<dbReference type="Pfam" id="PF00580">
    <property type="entry name" value="UvrD-helicase"/>
    <property type="match status" value="1"/>
</dbReference>
<dbReference type="InterPro" id="IPR027417">
    <property type="entry name" value="P-loop_NTPase"/>
</dbReference>
<feature type="binding site" evidence="5">
    <location>
        <begin position="457"/>
        <end position="464"/>
    </location>
    <ligand>
        <name>ATP</name>
        <dbReference type="ChEBI" id="CHEBI:30616"/>
    </ligand>
</feature>
<dbReference type="PANTHER" id="PTHR21529">
    <property type="entry name" value="MAMMARY TURMOR VIRUS RECEPTOR HOMOLOG 1, 2 MTVR1, 2"/>
    <property type="match status" value="1"/>
</dbReference>
<evidence type="ECO:0000256" key="1">
    <source>
        <dbReference type="ARBA" id="ARBA00022741"/>
    </source>
</evidence>
<dbReference type="InterPro" id="IPR047187">
    <property type="entry name" value="SF1_C_Upf1"/>
</dbReference>
<dbReference type="CDD" id="cd18808">
    <property type="entry name" value="SF1_C_Upf1"/>
    <property type="match status" value="1"/>
</dbReference>
<feature type="domain" description="UvrD-like helicase ATP-binding" evidence="6">
    <location>
        <begin position="436"/>
        <end position="822"/>
    </location>
</feature>
<gene>
    <name evidence="7" type="ORF">RND81_03G208100</name>
</gene>
<dbReference type="InterPro" id="IPR041679">
    <property type="entry name" value="DNA2/NAM7-like_C"/>
</dbReference>
<evidence type="ECO:0000259" key="6">
    <source>
        <dbReference type="PROSITE" id="PS51198"/>
    </source>
</evidence>
<dbReference type="GO" id="GO:0004386">
    <property type="term" value="F:helicase activity"/>
    <property type="evidence" value="ECO:0007669"/>
    <property type="project" value="UniProtKB-UniRule"/>
</dbReference>
<keyword evidence="3 5" id="KW-0347">Helicase</keyword>
<dbReference type="Gene3D" id="3.40.50.300">
    <property type="entry name" value="P-loop containing nucleotide triphosphate hydrolases"/>
    <property type="match status" value="3"/>
</dbReference>
<evidence type="ECO:0000256" key="2">
    <source>
        <dbReference type="ARBA" id="ARBA00022801"/>
    </source>
</evidence>
<dbReference type="Pfam" id="PF13087">
    <property type="entry name" value="AAA_12"/>
    <property type="match status" value="1"/>
</dbReference>
<evidence type="ECO:0000313" key="8">
    <source>
        <dbReference type="Proteomes" id="UP001443914"/>
    </source>
</evidence>
<dbReference type="PROSITE" id="PS51198">
    <property type="entry name" value="UVRD_HELICASE_ATP_BIND"/>
    <property type="match status" value="1"/>
</dbReference>
<evidence type="ECO:0000256" key="4">
    <source>
        <dbReference type="ARBA" id="ARBA00022840"/>
    </source>
</evidence>
<dbReference type="InterPro" id="IPR014016">
    <property type="entry name" value="UvrD-like_ATP-bd"/>
</dbReference>
<evidence type="ECO:0000256" key="5">
    <source>
        <dbReference type="PROSITE-ProRule" id="PRU00560"/>
    </source>
</evidence>
<dbReference type="EMBL" id="JBDFQZ010000003">
    <property type="protein sequence ID" value="KAK9742961.1"/>
    <property type="molecule type" value="Genomic_DNA"/>
</dbReference>
<protein>
    <recommendedName>
        <fullName evidence="6">UvrD-like helicase ATP-binding domain-containing protein</fullName>
    </recommendedName>
</protein>
<evidence type="ECO:0000313" key="7">
    <source>
        <dbReference type="EMBL" id="KAK9742961.1"/>
    </source>
</evidence>
<accession>A0AAW1MA26</accession>
<name>A0AAW1MA26_SAPOF</name>
<organism evidence="7 8">
    <name type="scientific">Saponaria officinalis</name>
    <name type="common">Common soapwort</name>
    <name type="synonym">Lychnis saponaria</name>
    <dbReference type="NCBI Taxonomy" id="3572"/>
    <lineage>
        <taxon>Eukaryota</taxon>
        <taxon>Viridiplantae</taxon>
        <taxon>Streptophyta</taxon>
        <taxon>Embryophyta</taxon>
        <taxon>Tracheophyta</taxon>
        <taxon>Spermatophyta</taxon>
        <taxon>Magnoliopsida</taxon>
        <taxon>eudicotyledons</taxon>
        <taxon>Gunneridae</taxon>
        <taxon>Pentapetalae</taxon>
        <taxon>Caryophyllales</taxon>
        <taxon>Caryophyllaceae</taxon>
        <taxon>Caryophylleae</taxon>
        <taxon>Saponaria</taxon>
    </lineage>
</organism>
<dbReference type="GO" id="GO:0016787">
    <property type="term" value="F:hydrolase activity"/>
    <property type="evidence" value="ECO:0007669"/>
    <property type="project" value="UniProtKB-UniRule"/>
</dbReference>
<keyword evidence="8" id="KW-1185">Reference proteome</keyword>